<evidence type="ECO:0000256" key="1">
    <source>
        <dbReference type="SAM" id="MobiDB-lite"/>
    </source>
</evidence>
<sequence>MQMFLSALLSFIMYILVFLRLRGNIMLHGWRMSIRFGRRSTEYSTRSVDSHAVNVAKRCVNVALFLTTRRVLPAGSVIPQSISQRFRTPTRVNTKQSICTSSSAAFTDVEKMIYAEHALSRTDSMGSQSTYVVSTRTSTQYPETPVFSVGEPAEEYDDVALDSAGLGSDPAWSPDRPVERLDISPREPRRVSEPSLTIPVAIPTGAFRPFGDESAAP</sequence>
<accession>A0A1M2VQF8</accession>
<keyword evidence="3" id="KW-1185">Reference proteome</keyword>
<dbReference type="STRING" id="154538.A0A1M2VQF8"/>
<evidence type="ECO:0000313" key="2">
    <source>
        <dbReference type="EMBL" id="OJT09841.1"/>
    </source>
</evidence>
<protein>
    <submittedName>
        <fullName evidence="2">Uncharacterized protein</fullName>
    </submittedName>
</protein>
<dbReference type="EMBL" id="MNAD01000876">
    <property type="protein sequence ID" value="OJT09841.1"/>
    <property type="molecule type" value="Genomic_DNA"/>
</dbReference>
<feature type="compositionally biased region" description="Basic and acidic residues" evidence="1">
    <location>
        <begin position="176"/>
        <end position="192"/>
    </location>
</feature>
<name>A0A1M2VQF8_TRAPU</name>
<evidence type="ECO:0000313" key="3">
    <source>
        <dbReference type="Proteomes" id="UP000184267"/>
    </source>
</evidence>
<feature type="region of interest" description="Disordered" evidence="1">
    <location>
        <begin position="165"/>
        <end position="197"/>
    </location>
</feature>
<reference evidence="2 3" key="1">
    <citation type="submission" date="2016-10" db="EMBL/GenBank/DDBJ databases">
        <title>Genome sequence of the basidiomycete white-rot fungus Trametes pubescens.</title>
        <authorList>
            <person name="Makela M.R."/>
            <person name="Granchi Z."/>
            <person name="Peng M."/>
            <person name="De Vries R.P."/>
            <person name="Grigoriev I."/>
            <person name="Riley R."/>
            <person name="Hilden K."/>
        </authorList>
    </citation>
    <scope>NUCLEOTIDE SEQUENCE [LARGE SCALE GENOMIC DNA]</scope>
    <source>
        <strain evidence="2 3">FBCC735</strain>
    </source>
</reference>
<dbReference type="OrthoDB" id="100006at2759"/>
<organism evidence="2 3">
    <name type="scientific">Trametes pubescens</name>
    <name type="common">White-rot fungus</name>
    <dbReference type="NCBI Taxonomy" id="154538"/>
    <lineage>
        <taxon>Eukaryota</taxon>
        <taxon>Fungi</taxon>
        <taxon>Dikarya</taxon>
        <taxon>Basidiomycota</taxon>
        <taxon>Agaricomycotina</taxon>
        <taxon>Agaricomycetes</taxon>
        <taxon>Polyporales</taxon>
        <taxon>Polyporaceae</taxon>
        <taxon>Trametes</taxon>
    </lineage>
</organism>
<gene>
    <name evidence="2" type="ORF">TRAPUB_13711</name>
</gene>
<comment type="caution">
    <text evidence="2">The sequence shown here is derived from an EMBL/GenBank/DDBJ whole genome shotgun (WGS) entry which is preliminary data.</text>
</comment>
<dbReference type="AlphaFoldDB" id="A0A1M2VQF8"/>
<dbReference type="Proteomes" id="UP000184267">
    <property type="component" value="Unassembled WGS sequence"/>
</dbReference>
<proteinExistence type="predicted"/>